<dbReference type="InterPro" id="IPR032675">
    <property type="entry name" value="LRR_dom_sf"/>
</dbReference>
<evidence type="ECO:0000313" key="4">
    <source>
        <dbReference type="Proteomes" id="UP001374535"/>
    </source>
</evidence>
<dbReference type="PANTHER" id="PTHR33463">
    <property type="entry name" value="NB-ARC DOMAIN-CONTAINING PROTEIN-RELATED"/>
    <property type="match status" value="1"/>
</dbReference>
<feature type="domain" description="Disease resistance protein At4g27190-like leucine-rich repeats" evidence="2">
    <location>
        <begin position="2"/>
        <end position="140"/>
    </location>
</feature>
<evidence type="ECO:0000256" key="1">
    <source>
        <dbReference type="ARBA" id="ARBA00022821"/>
    </source>
</evidence>
<accession>A0AAQ3MPJ4</accession>
<dbReference type="Proteomes" id="UP001374535">
    <property type="component" value="Chromosome 10"/>
</dbReference>
<dbReference type="Pfam" id="PF23247">
    <property type="entry name" value="LRR_RPS2"/>
    <property type="match status" value="1"/>
</dbReference>
<evidence type="ECO:0000259" key="2">
    <source>
        <dbReference type="Pfam" id="PF23247"/>
    </source>
</evidence>
<dbReference type="InterPro" id="IPR057135">
    <property type="entry name" value="At4g27190-like_LRR"/>
</dbReference>
<keyword evidence="1" id="KW-0611">Plant defense</keyword>
<proteinExistence type="predicted"/>
<dbReference type="InterPro" id="IPR050905">
    <property type="entry name" value="Plant_NBS-LRR"/>
</dbReference>
<name>A0AAQ3MPJ4_VIGMU</name>
<dbReference type="PANTHER" id="PTHR33463:SF140">
    <property type="entry name" value="P-LOOP CONTAINING NUCLEOSIDE TRIPHOSPHATE HYDROLASE, LEUCINE-RICH REPEAT DOMAIN SUPERFAMILY"/>
    <property type="match status" value="1"/>
</dbReference>
<organism evidence="3 4">
    <name type="scientific">Vigna mungo</name>
    <name type="common">Black gram</name>
    <name type="synonym">Phaseolus mungo</name>
    <dbReference type="NCBI Taxonomy" id="3915"/>
    <lineage>
        <taxon>Eukaryota</taxon>
        <taxon>Viridiplantae</taxon>
        <taxon>Streptophyta</taxon>
        <taxon>Embryophyta</taxon>
        <taxon>Tracheophyta</taxon>
        <taxon>Spermatophyta</taxon>
        <taxon>Magnoliopsida</taxon>
        <taxon>eudicotyledons</taxon>
        <taxon>Gunneridae</taxon>
        <taxon>Pentapetalae</taxon>
        <taxon>rosids</taxon>
        <taxon>fabids</taxon>
        <taxon>Fabales</taxon>
        <taxon>Fabaceae</taxon>
        <taxon>Papilionoideae</taxon>
        <taxon>50 kb inversion clade</taxon>
        <taxon>NPAAA clade</taxon>
        <taxon>indigoferoid/millettioid clade</taxon>
        <taxon>Phaseoleae</taxon>
        <taxon>Vigna</taxon>
    </lineage>
</organism>
<gene>
    <name evidence="3" type="ORF">V8G54_033773</name>
</gene>
<reference evidence="3 4" key="1">
    <citation type="journal article" date="2023" name="Life. Sci Alliance">
        <title>Evolutionary insights into 3D genome organization and epigenetic landscape of Vigna mungo.</title>
        <authorList>
            <person name="Junaid A."/>
            <person name="Singh B."/>
            <person name="Bhatia S."/>
        </authorList>
    </citation>
    <scope>NUCLEOTIDE SEQUENCE [LARGE SCALE GENOMIC DNA]</scope>
    <source>
        <strain evidence="3">Urdbean</strain>
    </source>
</reference>
<keyword evidence="4" id="KW-1185">Reference proteome</keyword>
<dbReference type="SUPFAM" id="SSF52047">
    <property type="entry name" value="RNI-like"/>
    <property type="match status" value="1"/>
</dbReference>
<protein>
    <recommendedName>
        <fullName evidence="2">Disease resistance protein At4g27190-like leucine-rich repeats domain-containing protein</fullName>
    </recommendedName>
</protein>
<dbReference type="AlphaFoldDB" id="A0AAQ3MPJ4"/>
<sequence>MNVEKLWHWNYPSKSFCELENLSLTNNNKLLTAISSNMVTRFKNLRKLTLNKCELLTEVFDFEDDNLDHKIHEILPQLEVLALINLINLKYLWNKEPQVSFFSNLVSIYIFYCHNLKSLFSLSSIKNLGKLKILRLCKCDKIEEVISSDISEDENVSIIFPKLECLVMMDLPMLTSFYRQSTTLSLPKLKRVRMSNIPKMKTFSRGILITSLLRSIYVTFVNKIWFGSFNNTISHMHDNPGTFKYYNIIII</sequence>
<dbReference type="Gene3D" id="3.80.10.10">
    <property type="entry name" value="Ribonuclease Inhibitor"/>
    <property type="match status" value="1"/>
</dbReference>
<dbReference type="EMBL" id="CP144691">
    <property type="protein sequence ID" value="WVY94685.1"/>
    <property type="molecule type" value="Genomic_DNA"/>
</dbReference>
<evidence type="ECO:0000313" key="3">
    <source>
        <dbReference type="EMBL" id="WVY94685.1"/>
    </source>
</evidence>